<dbReference type="InterPro" id="IPR011054">
    <property type="entry name" value="Rudment_hybrid_motif"/>
</dbReference>
<dbReference type="InterPro" id="IPR051602">
    <property type="entry name" value="ACC_Biotin_Carboxylase"/>
</dbReference>
<proteinExistence type="predicted"/>
<dbReference type="NCBIfam" id="TIGR00514">
    <property type="entry name" value="accC"/>
    <property type="match status" value="1"/>
</dbReference>
<keyword evidence="12" id="KW-0276">Fatty acid metabolism</keyword>
<evidence type="ECO:0000256" key="2">
    <source>
        <dbReference type="ARBA" id="ARBA00004956"/>
    </source>
</evidence>
<evidence type="ECO:0000256" key="7">
    <source>
        <dbReference type="ARBA" id="ARBA00022741"/>
    </source>
</evidence>
<keyword evidence="12" id="KW-0275">Fatty acid biosynthesis</keyword>
<accession>A0ABV6YQ57</accession>
<evidence type="ECO:0000256" key="3">
    <source>
        <dbReference type="ARBA" id="ARBA00011750"/>
    </source>
</evidence>
<dbReference type="Proteomes" id="UP001594288">
    <property type="component" value="Unassembled WGS sequence"/>
</dbReference>
<reference evidence="15 16" key="1">
    <citation type="submission" date="2024-09" db="EMBL/GenBank/DDBJ databases">
        <authorList>
            <person name="D'Angelo T."/>
        </authorList>
    </citation>
    <scope>NUCLEOTIDE SEQUENCE [LARGE SCALE GENOMIC DNA]</scope>
    <source>
        <strain evidence="15">SAG AM-311-F02</strain>
    </source>
</reference>
<dbReference type="PANTHER" id="PTHR48095:SF2">
    <property type="entry name" value="BIOTIN CARBOXYLASE, CHLOROPLASTIC"/>
    <property type="match status" value="1"/>
</dbReference>
<keyword evidence="6" id="KW-0479">Metal-binding</keyword>
<comment type="subunit">
    <text evidence="3 12">Acetyl-CoA carboxylase is a heterohexamer of biotin carboxyl carrier protein, biotin carboxylase and the two subunits of carboxyl transferase in a 2:2 complex.</text>
</comment>
<dbReference type="InterPro" id="IPR005479">
    <property type="entry name" value="CPAse_ATP-bd"/>
</dbReference>
<dbReference type="NCBIfam" id="NF006367">
    <property type="entry name" value="PRK08591.1"/>
    <property type="match status" value="1"/>
</dbReference>
<dbReference type="InterPro" id="IPR016185">
    <property type="entry name" value="PreATP-grasp_dom_sf"/>
</dbReference>
<gene>
    <name evidence="15" type="primary">accC</name>
    <name evidence="15" type="ORF">ACFL2Z_04785</name>
</gene>
<evidence type="ECO:0000259" key="14">
    <source>
        <dbReference type="PROSITE" id="PS50979"/>
    </source>
</evidence>
<keyword evidence="9" id="KW-0460">Magnesium</keyword>
<evidence type="ECO:0000313" key="16">
    <source>
        <dbReference type="Proteomes" id="UP001594288"/>
    </source>
</evidence>
<dbReference type="SMART" id="SM00878">
    <property type="entry name" value="Biotin_carb_C"/>
    <property type="match status" value="1"/>
</dbReference>
<keyword evidence="5 12" id="KW-0436">Ligase</keyword>
<dbReference type="GO" id="GO:0004075">
    <property type="term" value="F:biotin carboxylase activity"/>
    <property type="evidence" value="ECO:0007669"/>
    <property type="project" value="UniProtKB-EC"/>
</dbReference>
<dbReference type="InterPro" id="IPR011761">
    <property type="entry name" value="ATP-grasp"/>
</dbReference>
<name>A0ABV6YQ57_UNCEI</name>
<dbReference type="EMBL" id="JBHPEI010000086">
    <property type="protein sequence ID" value="MFC1800205.1"/>
    <property type="molecule type" value="Genomic_DNA"/>
</dbReference>
<dbReference type="InterPro" id="IPR011764">
    <property type="entry name" value="Biotin_carboxylation_dom"/>
</dbReference>
<evidence type="ECO:0000256" key="12">
    <source>
        <dbReference type="RuleBase" id="RU365063"/>
    </source>
</evidence>
<evidence type="ECO:0000256" key="6">
    <source>
        <dbReference type="ARBA" id="ARBA00022723"/>
    </source>
</evidence>
<dbReference type="PANTHER" id="PTHR48095">
    <property type="entry name" value="PYRUVATE CARBOXYLASE SUBUNIT A"/>
    <property type="match status" value="1"/>
</dbReference>
<dbReference type="SUPFAM" id="SSF52440">
    <property type="entry name" value="PreATP-grasp domain"/>
    <property type="match status" value="1"/>
</dbReference>
<protein>
    <recommendedName>
        <fullName evidence="4 12">Biotin carboxylase</fullName>
        <ecNumber evidence="4 12">6.3.4.14</ecNumber>
    </recommendedName>
    <alternativeName>
        <fullName evidence="12">Acetyl-coenzyme A carboxylase biotin carboxylase subunit A</fullName>
    </alternativeName>
</protein>
<keyword evidence="12" id="KW-0092">Biotin</keyword>
<dbReference type="PROSITE" id="PS00867">
    <property type="entry name" value="CPSASE_2"/>
    <property type="match status" value="1"/>
</dbReference>
<evidence type="ECO:0000256" key="5">
    <source>
        <dbReference type="ARBA" id="ARBA00022598"/>
    </source>
</evidence>
<evidence type="ECO:0000256" key="10">
    <source>
        <dbReference type="ARBA" id="ARBA00048600"/>
    </source>
</evidence>
<evidence type="ECO:0000313" key="15">
    <source>
        <dbReference type="EMBL" id="MFC1800205.1"/>
    </source>
</evidence>
<keyword evidence="12" id="KW-0444">Lipid biosynthesis</keyword>
<evidence type="ECO:0000256" key="9">
    <source>
        <dbReference type="ARBA" id="ARBA00022842"/>
    </source>
</evidence>
<dbReference type="PROSITE" id="PS50975">
    <property type="entry name" value="ATP_GRASP"/>
    <property type="match status" value="1"/>
</dbReference>
<dbReference type="Pfam" id="PF02786">
    <property type="entry name" value="CPSase_L_D2"/>
    <property type="match status" value="1"/>
</dbReference>
<evidence type="ECO:0000256" key="1">
    <source>
        <dbReference type="ARBA" id="ARBA00003761"/>
    </source>
</evidence>
<evidence type="ECO:0000259" key="13">
    <source>
        <dbReference type="PROSITE" id="PS50975"/>
    </source>
</evidence>
<keyword evidence="12" id="KW-0443">Lipid metabolism</keyword>
<dbReference type="Pfam" id="PF02785">
    <property type="entry name" value="Biotin_carb_C"/>
    <property type="match status" value="1"/>
</dbReference>
<keyword evidence="8 11" id="KW-0067">ATP-binding</keyword>
<feature type="domain" description="Biotin carboxylation" evidence="14">
    <location>
        <begin position="1"/>
        <end position="446"/>
    </location>
</feature>
<dbReference type="PROSITE" id="PS50979">
    <property type="entry name" value="BC"/>
    <property type="match status" value="1"/>
</dbReference>
<evidence type="ECO:0000256" key="11">
    <source>
        <dbReference type="PROSITE-ProRule" id="PRU00409"/>
    </source>
</evidence>
<comment type="pathway">
    <text evidence="2 12">Lipid metabolism; malonyl-CoA biosynthesis; malonyl-CoA from acetyl-CoA: step 1/1.</text>
</comment>
<dbReference type="InterPro" id="IPR004549">
    <property type="entry name" value="Acetyl_CoA_COase_biotin_COase"/>
</dbReference>
<comment type="caution">
    <text evidence="15">The sequence shown here is derived from an EMBL/GenBank/DDBJ whole genome shotgun (WGS) entry which is preliminary data.</text>
</comment>
<dbReference type="SUPFAM" id="SSF56059">
    <property type="entry name" value="Glutathione synthetase ATP-binding domain-like"/>
    <property type="match status" value="1"/>
</dbReference>
<dbReference type="Pfam" id="PF00289">
    <property type="entry name" value="Biotin_carb_N"/>
    <property type="match status" value="1"/>
</dbReference>
<organism evidence="15 16">
    <name type="scientific">Eiseniibacteriota bacterium</name>
    <dbReference type="NCBI Taxonomy" id="2212470"/>
    <lineage>
        <taxon>Bacteria</taxon>
        <taxon>Candidatus Eiseniibacteriota</taxon>
    </lineage>
</organism>
<dbReference type="InterPro" id="IPR005481">
    <property type="entry name" value="BC-like_N"/>
</dbReference>
<dbReference type="Gene3D" id="3.30.470.20">
    <property type="entry name" value="ATP-grasp fold, B domain"/>
    <property type="match status" value="1"/>
</dbReference>
<dbReference type="SUPFAM" id="SSF51246">
    <property type="entry name" value="Rudiment single hybrid motif"/>
    <property type="match status" value="1"/>
</dbReference>
<sequence>MFKKILIANRGEIALRVIRACREMGISTVAVYSEADRDSLHVRFADEIVCIGPPRPNESYLNVPRIISAAEITGADGIHPGYGFLAENGDFAEACESCGIKFIGPSPSVIKQMGDKASARQAMLKAKVPVVPGSQGVVSEFEDAVEIAHEIGYPVMIKASGGGGGKGMRLAMVDDELKKAFEAAANEADASFGNREVYLEKFIERPRHIEIQVLCDSRGEGVYLGERDCSVQRKHQKLIEESPSPAVNEEIRAGLGEAAISGALAVGYESAGTVEFLMDCHGSFYFIEMNTRVQVEHCVTEMVTGTDIVQEQIRIAAGEPMTIKQEDVVIRGHAIECRINAEDPERNFAPSPGRIDTFHMPGGTGIRVDSHAYAQYMIPPYYDSLIAKLVAHAPDRDQAIARVAGALDEFIVEGVKTTIPFHQQAIRSKLFRSGKFDTHFVEELAKGEEGAEGEEPAEGGSE</sequence>
<evidence type="ECO:0000256" key="8">
    <source>
        <dbReference type="ARBA" id="ARBA00022840"/>
    </source>
</evidence>
<feature type="domain" description="ATP-grasp" evidence="13">
    <location>
        <begin position="120"/>
        <end position="317"/>
    </location>
</feature>
<dbReference type="PROSITE" id="PS00866">
    <property type="entry name" value="CPSASE_1"/>
    <property type="match status" value="1"/>
</dbReference>
<evidence type="ECO:0000256" key="4">
    <source>
        <dbReference type="ARBA" id="ARBA00013263"/>
    </source>
</evidence>
<keyword evidence="7 11" id="KW-0547">Nucleotide-binding</keyword>
<comment type="function">
    <text evidence="1 12">This protein is a component of the acetyl coenzyme A carboxylase complex; first, biotin carboxylase catalyzes the carboxylation of the carrier protein and then the transcarboxylase transfers the carboxyl group to form malonyl-CoA.</text>
</comment>
<comment type="catalytic activity">
    <reaction evidence="10 12">
        <text>N(6)-biotinyl-L-lysyl-[protein] + hydrogencarbonate + ATP = N(6)-carboxybiotinyl-L-lysyl-[protein] + ADP + phosphate + H(+)</text>
        <dbReference type="Rhea" id="RHEA:13501"/>
        <dbReference type="Rhea" id="RHEA-COMP:10505"/>
        <dbReference type="Rhea" id="RHEA-COMP:10506"/>
        <dbReference type="ChEBI" id="CHEBI:15378"/>
        <dbReference type="ChEBI" id="CHEBI:17544"/>
        <dbReference type="ChEBI" id="CHEBI:30616"/>
        <dbReference type="ChEBI" id="CHEBI:43474"/>
        <dbReference type="ChEBI" id="CHEBI:83144"/>
        <dbReference type="ChEBI" id="CHEBI:83145"/>
        <dbReference type="ChEBI" id="CHEBI:456216"/>
        <dbReference type="EC" id="6.3.4.14"/>
    </reaction>
</comment>
<keyword evidence="16" id="KW-1185">Reference proteome</keyword>
<dbReference type="EC" id="6.3.4.14" evidence="4 12"/>
<dbReference type="InterPro" id="IPR005482">
    <property type="entry name" value="Biotin_COase_C"/>
</dbReference>